<organism evidence="5 6">
    <name type="scientific">Hibiscus syriacus</name>
    <name type="common">Rose of Sharon</name>
    <dbReference type="NCBI Taxonomy" id="106335"/>
    <lineage>
        <taxon>Eukaryota</taxon>
        <taxon>Viridiplantae</taxon>
        <taxon>Streptophyta</taxon>
        <taxon>Embryophyta</taxon>
        <taxon>Tracheophyta</taxon>
        <taxon>Spermatophyta</taxon>
        <taxon>Magnoliopsida</taxon>
        <taxon>eudicotyledons</taxon>
        <taxon>Gunneridae</taxon>
        <taxon>Pentapetalae</taxon>
        <taxon>rosids</taxon>
        <taxon>malvids</taxon>
        <taxon>Malvales</taxon>
        <taxon>Malvaceae</taxon>
        <taxon>Malvoideae</taxon>
        <taxon>Hibiscus</taxon>
    </lineage>
</organism>
<evidence type="ECO:0000313" key="6">
    <source>
        <dbReference type="Proteomes" id="UP000436088"/>
    </source>
</evidence>
<evidence type="ECO:0000256" key="3">
    <source>
        <dbReference type="PROSITE-ProRule" id="PRU01191"/>
    </source>
</evidence>
<evidence type="ECO:0000256" key="1">
    <source>
        <dbReference type="ARBA" id="ARBA00023015"/>
    </source>
</evidence>
<dbReference type="EMBL" id="VEPZ02001107">
    <property type="protein sequence ID" value="KAE8694582.1"/>
    <property type="molecule type" value="Genomic_DNA"/>
</dbReference>
<keyword evidence="1" id="KW-0805">Transcription regulation</keyword>
<comment type="caution">
    <text evidence="5">The sequence shown here is derived from an EMBL/GenBank/DDBJ whole genome shotgun (WGS) entry which is preliminary data.</text>
</comment>
<proteinExistence type="inferred from homology"/>
<feature type="region of interest" description="Disordered" evidence="4">
    <location>
        <begin position="51"/>
        <end position="82"/>
    </location>
</feature>
<evidence type="ECO:0000256" key="4">
    <source>
        <dbReference type="SAM" id="MobiDB-lite"/>
    </source>
</evidence>
<dbReference type="PROSITE" id="PS50985">
    <property type="entry name" value="GRAS"/>
    <property type="match status" value="1"/>
</dbReference>
<accession>A0A6A2ZTQ9</accession>
<keyword evidence="2" id="KW-0804">Transcription</keyword>
<dbReference type="InterPro" id="IPR005202">
    <property type="entry name" value="TF_GRAS"/>
</dbReference>
<comment type="similarity">
    <text evidence="3">Belongs to the GRAS family.</text>
</comment>
<gene>
    <name evidence="5" type="ORF">F3Y22_tig00110777pilonHSYRG00033</name>
</gene>
<dbReference type="AlphaFoldDB" id="A0A6A2ZTQ9"/>
<dbReference type="Proteomes" id="UP000436088">
    <property type="component" value="Unassembled WGS sequence"/>
</dbReference>
<feature type="compositionally biased region" description="Low complexity" evidence="4">
    <location>
        <begin position="53"/>
        <end position="72"/>
    </location>
</feature>
<feature type="short sequence motif" description="VHIID" evidence="3">
    <location>
        <begin position="375"/>
        <end position="379"/>
    </location>
</feature>
<evidence type="ECO:0000256" key="2">
    <source>
        <dbReference type="ARBA" id="ARBA00023163"/>
    </source>
</evidence>
<comment type="caution">
    <text evidence="3">Lacks conserved residue(s) required for the propagation of feature annotation.</text>
</comment>
<dbReference type="Pfam" id="PF03514">
    <property type="entry name" value="GRAS"/>
    <property type="match status" value="1"/>
</dbReference>
<protein>
    <submittedName>
        <fullName evidence="5">Ubiquitin-like superfamily protein</fullName>
    </submittedName>
</protein>
<reference evidence="5" key="1">
    <citation type="submission" date="2019-09" db="EMBL/GenBank/DDBJ databases">
        <title>Draft genome information of white flower Hibiscus syriacus.</title>
        <authorList>
            <person name="Kim Y.-M."/>
        </authorList>
    </citation>
    <scope>NUCLEOTIDE SEQUENCE [LARGE SCALE GENOMIC DNA]</scope>
    <source>
        <strain evidence="5">YM2019G1</strain>
    </source>
</reference>
<name>A0A6A2ZTQ9_HIBSY</name>
<keyword evidence="6" id="KW-1185">Reference proteome</keyword>
<sequence>MHFELQADGVVELGGFGPICQQDKWIKQQEGDSFTFANGFYCKEPISVHMRRSQSPPTSASTLSSSFNDGAANAGGGGDSTENTTITLATVATPKNPLLQPVPREIGLITGHEDWETMLSESTISPSEDHSLLRWIGGDQSLGLKQLLQSEINGPNLGFDFEGNTGPWVVDSMGSLVGSGPGNMISSAVPNIGGVPGSGFVPNANNNGNGKIIGATVGLNTNIQDMIFTSPPNNTGHPVSLQLQLVQYLETQDEKPQIFNPLASMDQQWLPQNPNFTWPLPQEEHLLQLLSKRLNPRFPVCSSAEAADGGKRGNVESKRGYGSTAAASEPVTQATASHIVRTALQGCRAVSPVIQFVNFTCNQALLEALDGADRIHIVDFDIGFGVQWASFMQELPLRSRGAPSLRITASPFIEE</sequence>
<evidence type="ECO:0000313" key="5">
    <source>
        <dbReference type="EMBL" id="KAE8694582.1"/>
    </source>
</evidence>
<dbReference type="PANTHER" id="PTHR31636">
    <property type="entry name" value="OSJNBA0084A10.13 PROTEIN-RELATED"/>
    <property type="match status" value="1"/>
</dbReference>